<dbReference type="GO" id="GO:0016740">
    <property type="term" value="F:transferase activity"/>
    <property type="evidence" value="ECO:0007669"/>
    <property type="project" value="UniProtKB-KW"/>
</dbReference>
<dbReference type="GO" id="GO:0046872">
    <property type="term" value="F:metal ion binding"/>
    <property type="evidence" value="ECO:0007669"/>
    <property type="project" value="UniProtKB-KW"/>
</dbReference>
<comment type="catalytic activity">
    <reaction evidence="10">
        <text>L-threonyl-[protein] + FAD = FMN-L-threonyl-[protein] + AMP + H(+)</text>
        <dbReference type="Rhea" id="RHEA:36847"/>
        <dbReference type="Rhea" id="RHEA-COMP:11060"/>
        <dbReference type="Rhea" id="RHEA-COMP:11061"/>
        <dbReference type="ChEBI" id="CHEBI:15378"/>
        <dbReference type="ChEBI" id="CHEBI:30013"/>
        <dbReference type="ChEBI" id="CHEBI:57692"/>
        <dbReference type="ChEBI" id="CHEBI:74257"/>
        <dbReference type="ChEBI" id="CHEBI:456215"/>
        <dbReference type="EC" id="2.7.1.180"/>
    </reaction>
</comment>
<evidence type="ECO:0000256" key="4">
    <source>
        <dbReference type="ARBA" id="ARBA00022630"/>
    </source>
</evidence>
<keyword evidence="7" id="KW-0274">FAD</keyword>
<dbReference type="PANTHER" id="PTHR30040">
    <property type="entry name" value="THIAMINE BIOSYNTHESIS LIPOPROTEIN APBE"/>
    <property type="match status" value="1"/>
</dbReference>
<dbReference type="EMBL" id="NIPR01000001">
    <property type="protein sequence ID" value="PMD73791.1"/>
    <property type="molecule type" value="Genomic_DNA"/>
</dbReference>
<proteinExistence type="predicted"/>
<evidence type="ECO:0000313" key="11">
    <source>
        <dbReference type="EMBL" id="PMD73791.1"/>
    </source>
</evidence>
<dbReference type="InterPro" id="IPR003374">
    <property type="entry name" value="ApbE-like_sf"/>
</dbReference>
<dbReference type="Pfam" id="PF02424">
    <property type="entry name" value="ApbE"/>
    <property type="match status" value="1"/>
</dbReference>
<dbReference type="RefSeq" id="WP_102194902.1">
    <property type="nucleotide sequence ID" value="NZ_NIPR01000001.1"/>
</dbReference>
<sequence length="268" mass="30445">MKTQLKQYFFPKQIINQMDVPFTIKLATTGPDDIVREQLKVVTQRIDSKLHQIDLDFSPFRYESLVSRFQRGDRQPLLDSSEFQSVYAQSILAEQMTDGIFTPYFAGRFDPTGLIKGWAIERVFDELLKPLLKDPQIEGVFLKGDSSMKLATKQKSDFRWRIEIKNPDNFNEVIATYYLKDGAIATSKSSQSGERIIHMNQSEVKQATVISNSLVDADVWANVGVSTRIEKFTGMINEYNLSGLLVDNKQNPLNFSDGAIANLQETSL</sequence>
<evidence type="ECO:0000256" key="5">
    <source>
        <dbReference type="ARBA" id="ARBA00022679"/>
    </source>
</evidence>
<evidence type="ECO:0000256" key="6">
    <source>
        <dbReference type="ARBA" id="ARBA00022723"/>
    </source>
</evidence>
<reference evidence="11 12" key="1">
    <citation type="submission" date="2017-05" db="EMBL/GenBank/DDBJ databases">
        <title>Lactobacillus nurukis nov., sp. nov., isolated from nuruk.</title>
        <authorList>
            <person name="Kim S.-J."/>
        </authorList>
    </citation>
    <scope>NUCLEOTIDE SEQUENCE [LARGE SCALE GENOMIC DNA]</scope>
    <source>
        <strain evidence="11 12">SYF10-1a</strain>
    </source>
</reference>
<evidence type="ECO:0000256" key="1">
    <source>
        <dbReference type="ARBA" id="ARBA00001946"/>
    </source>
</evidence>
<dbReference type="PANTHER" id="PTHR30040:SF2">
    <property type="entry name" value="FAD:PROTEIN FMN TRANSFERASE"/>
    <property type="match status" value="1"/>
</dbReference>
<evidence type="ECO:0000256" key="2">
    <source>
        <dbReference type="ARBA" id="ARBA00011955"/>
    </source>
</evidence>
<gene>
    <name evidence="11" type="ORF">CBP76_00150</name>
</gene>
<dbReference type="InterPro" id="IPR024932">
    <property type="entry name" value="ApbE"/>
</dbReference>
<protein>
    <recommendedName>
        <fullName evidence="3">FAD:protein FMN transferase</fullName>
        <ecNumber evidence="2">2.7.1.180</ecNumber>
    </recommendedName>
    <alternativeName>
        <fullName evidence="9">Flavin transferase</fullName>
    </alternativeName>
</protein>
<comment type="cofactor">
    <cofactor evidence="1">
        <name>Mg(2+)</name>
        <dbReference type="ChEBI" id="CHEBI:18420"/>
    </cofactor>
</comment>
<evidence type="ECO:0000256" key="8">
    <source>
        <dbReference type="ARBA" id="ARBA00022842"/>
    </source>
</evidence>
<dbReference type="AlphaFoldDB" id="A0A2N7AXH1"/>
<evidence type="ECO:0000256" key="10">
    <source>
        <dbReference type="ARBA" id="ARBA00048540"/>
    </source>
</evidence>
<organism evidence="11 12">
    <name type="scientific">Companilactobacillus nuruki</name>
    <dbReference type="NCBI Taxonomy" id="1993540"/>
    <lineage>
        <taxon>Bacteria</taxon>
        <taxon>Bacillati</taxon>
        <taxon>Bacillota</taxon>
        <taxon>Bacilli</taxon>
        <taxon>Lactobacillales</taxon>
        <taxon>Lactobacillaceae</taxon>
        <taxon>Companilactobacillus</taxon>
    </lineage>
</organism>
<dbReference type="Gene3D" id="3.10.520.10">
    <property type="entry name" value="ApbE-like domains"/>
    <property type="match status" value="2"/>
</dbReference>
<evidence type="ECO:0000313" key="12">
    <source>
        <dbReference type="Proteomes" id="UP000235649"/>
    </source>
</evidence>
<keyword evidence="12" id="KW-1185">Reference proteome</keyword>
<keyword evidence="4" id="KW-0285">Flavoprotein</keyword>
<dbReference type="EC" id="2.7.1.180" evidence="2"/>
<keyword evidence="5" id="KW-0808">Transferase</keyword>
<accession>A0A2N7AXH1</accession>
<dbReference type="SUPFAM" id="SSF143631">
    <property type="entry name" value="ApbE-like"/>
    <property type="match status" value="1"/>
</dbReference>
<dbReference type="Proteomes" id="UP000235649">
    <property type="component" value="Unassembled WGS sequence"/>
</dbReference>
<evidence type="ECO:0000256" key="7">
    <source>
        <dbReference type="ARBA" id="ARBA00022827"/>
    </source>
</evidence>
<name>A0A2N7AXH1_9LACO</name>
<evidence type="ECO:0000256" key="3">
    <source>
        <dbReference type="ARBA" id="ARBA00016337"/>
    </source>
</evidence>
<keyword evidence="6" id="KW-0479">Metal-binding</keyword>
<keyword evidence="8" id="KW-0460">Magnesium</keyword>
<evidence type="ECO:0000256" key="9">
    <source>
        <dbReference type="ARBA" id="ARBA00031306"/>
    </source>
</evidence>
<comment type="caution">
    <text evidence="11">The sequence shown here is derived from an EMBL/GenBank/DDBJ whole genome shotgun (WGS) entry which is preliminary data.</text>
</comment>
<dbReference type="OrthoDB" id="9778595at2"/>